<dbReference type="Gene3D" id="1.20.58.90">
    <property type="match status" value="1"/>
</dbReference>
<gene>
    <name evidence="1" type="ORF">GCM10022229_03090</name>
</gene>
<reference evidence="2" key="1">
    <citation type="journal article" date="2019" name="Int. J. Syst. Evol. Microbiol.">
        <title>The Global Catalogue of Microorganisms (GCM) 10K type strain sequencing project: providing services to taxonomists for standard genome sequencing and annotation.</title>
        <authorList>
            <consortium name="The Broad Institute Genomics Platform"/>
            <consortium name="The Broad Institute Genome Sequencing Center for Infectious Disease"/>
            <person name="Wu L."/>
            <person name="Ma J."/>
        </authorList>
    </citation>
    <scope>NUCLEOTIDE SEQUENCE [LARGE SCALE GENOMIC DNA]</scope>
    <source>
        <strain evidence="2">JCM 16916</strain>
    </source>
</reference>
<dbReference type="Proteomes" id="UP001501727">
    <property type="component" value="Unassembled WGS sequence"/>
</dbReference>
<dbReference type="RefSeq" id="WP_344758156.1">
    <property type="nucleotide sequence ID" value="NZ_BAAAZU010000001.1"/>
</dbReference>
<dbReference type="EMBL" id="BAAAZU010000001">
    <property type="protein sequence ID" value="GAA3913654.1"/>
    <property type="molecule type" value="Genomic_DNA"/>
</dbReference>
<evidence type="ECO:0000313" key="2">
    <source>
        <dbReference type="Proteomes" id="UP001501727"/>
    </source>
</evidence>
<accession>A0ABP7M730</accession>
<comment type="caution">
    <text evidence="1">The sequence shown here is derived from an EMBL/GenBank/DDBJ whole genome shotgun (WGS) entry which is preliminary data.</text>
</comment>
<dbReference type="InterPro" id="IPR037203">
    <property type="entry name" value="T3SS_needle-like_sf"/>
</dbReference>
<evidence type="ECO:0008006" key="3">
    <source>
        <dbReference type="Google" id="ProtNLM"/>
    </source>
</evidence>
<protein>
    <recommendedName>
        <fullName evidence="3">Serine kinase</fullName>
    </recommendedName>
</protein>
<name>A0ABP7M730_9GAMM</name>
<organism evidence="1 2">
    <name type="scientific">Luteimonas lutimaris</name>
    <dbReference type="NCBI Taxonomy" id="698645"/>
    <lineage>
        <taxon>Bacteria</taxon>
        <taxon>Pseudomonadati</taxon>
        <taxon>Pseudomonadota</taxon>
        <taxon>Gammaproteobacteria</taxon>
        <taxon>Lysobacterales</taxon>
        <taxon>Lysobacteraceae</taxon>
        <taxon>Luteimonas</taxon>
    </lineage>
</organism>
<sequence>MADILSSFNTAMFSQGVKQGSSSVSGSTGSKSWLAAMVEGQMNALDKKAGEMKSLSEKVSSSNPSTMAKFQVASQEFSLLMNTVTTVIKTIGEAQSNAARKQ</sequence>
<proteinExistence type="predicted"/>
<evidence type="ECO:0000313" key="1">
    <source>
        <dbReference type="EMBL" id="GAA3913654.1"/>
    </source>
</evidence>
<dbReference type="SUPFAM" id="SSF140129">
    <property type="entry name" value="MxiH-like"/>
    <property type="match status" value="1"/>
</dbReference>
<keyword evidence="2" id="KW-1185">Reference proteome</keyword>